<feature type="transmembrane region" description="Helical" evidence="7">
    <location>
        <begin position="113"/>
        <end position="134"/>
    </location>
</feature>
<keyword evidence="6 7" id="KW-0472">Membrane</keyword>
<keyword evidence="5 7" id="KW-1133">Transmembrane helix</keyword>
<evidence type="ECO:0000256" key="2">
    <source>
        <dbReference type="ARBA" id="ARBA00022448"/>
    </source>
</evidence>
<dbReference type="PANTHER" id="PTHR32243">
    <property type="entry name" value="MALTOSE TRANSPORT SYSTEM PERMEASE-RELATED"/>
    <property type="match status" value="1"/>
</dbReference>
<feature type="transmembrane region" description="Helical" evidence="7">
    <location>
        <begin position="196"/>
        <end position="215"/>
    </location>
</feature>
<evidence type="ECO:0000259" key="8">
    <source>
        <dbReference type="PROSITE" id="PS50928"/>
    </source>
</evidence>
<dbReference type="EMBL" id="BMRG01000001">
    <property type="protein sequence ID" value="GGP35258.1"/>
    <property type="molecule type" value="Genomic_DNA"/>
</dbReference>
<sequence length="284" mass="30912">MNPAVNRAVNPAKSKKVAANAVALVVALFFAFPTYWMVATALKPRKDMLTSEYDLLPLSVTGTNFATAWTKPGFLQSLGNSLVVTLLAVLAAVVVGLLAAVPLARMRFRGRKGFVMLMLVAQMAPFEALLIPVFLMMRDLDLLDKLPSLVLIYFAVTLPFCAWTLRGFVNGIPLELEEAAQVDGCSRWEAFRRVTLPLLGPGMVATSVFAFVTAWNEFLYALSLINDQSRQTLPVWLSGFQSQFGTDWGGAMAASALFTLPVLVFFLIVQRKMVIGVTAGAVKG</sequence>
<feature type="domain" description="ABC transmembrane type-1" evidence="8">
    <location>
        <begin position="78"/>
        <end position="269"/>
    </location>
</feature>
<evidence type="ECO:0000256" key="5">
    <source>
        <dbReference type="ARBA" id="ARBA00022989"/>
    </source>
</evidence>
<dbReference type="SUPFAM" id="SSF161098">
    <property type="entry name" value="MetI-like"/>
    <property type="match status" value="1"/>
</dbReference>
<dbReference type="Gene3D" id="1.10.3720.10">
    <property type="entry name" value="MetI-like"/>
    <property type="match status" value="1"/>
</dbReference>
<dbReference type="AlphaFoldDB" id="A0A918EAJ6"/>
<feature type="transmembrane region" description="Helical" evidence="7">
    <location>
        <begin position="248"/>
        <end position="269"/>
    </location>
</feature>
<comment type="similarity">
    <text evidence="7">Belongs to the binding-protein-dependent transport system permease family.</text>
</comment>
<gene>
    <name evidence="9" type="ORF">GCM10010185_02610</name>
</gene>
<proteinExistence type="inferred from homology"/>
<dbReference type="InterPro" id="IPR035906">
    <property type="entry name" value="MetI-like_sf"/>
</dbReference>
<accession>A0A918EAJ6</accession>
<dbReference type="Pfam" id="PF00528">
    <property type="entry name" value="BPD_transp_1"/>
    <property type="match status" value="1"/>
</dbReference>
<dbReference type="Proteomes" id="UP000639606">
    <property type="component" value="Unassembled WGS sequence"/>
</dbReference>
<dbReference type="InterPro" id="IPR000515">
    <property type="entry name" value="MetI-like"/>
</dbReference>
<dbReference type="PROSITE" id="PS50928">
    <property type="entry name" value="ABC_TM1"/>
    <property type="match status" value="1"/>
</dbReference>
<dbReference type="InterPro" id="IPR050901">
    <property type="entry name" value="BP-dep_ABC_trans_perm"/>
</dbReference>
<evidence type="ECO:0000256" key="1">
    <source>
        <dbReference type="ARBA" id="ARBA00004651"/>
    </source>
</evidence>
<dbReference type="PANTHER" id="PTHR32243:SF18">
    <property type="entry name" value="INNER MEMBRANE ABC TRANSPORTER PERMEASE PROTEIN YCJP"/>
    <property type="match status" value="1"/>
</dbReference>
<keyword evidence="4 7" id="KW-0812">Transmembrane</keyword>
<comment type="caution">
    <text evidence="9">The sequence shown here is derived from an EMBL/GenBank/DDBJ whole genome shotgun (WGS) entry which is preliminary data.</text>
</comment>
<keyword evidence="10" id="KW-1185">Reference proteome</keyword>
<feature type="transmembrane region" description="Helical" evidence="7">
    <location>
        <begin position="82"/>
        <end position="101"/>
    </location>
</feature>
<keyword evidence="2 7" id="KW-0813">Transport</keyword>
<evidence type="ECO:0000256" key="7">
    <source>
        <dbReference type="RuleBase" id="RU363032"/>
    </source>
</evidence>
<reference evidence="9" key="2">
    <citation type="submission" date="2020-09" db="EMBL/GenBank/DDBJ databases">
        <authorList>
            <person name="Sun Q."/>
            <person name="Ohkuma M."/>
        </authorList>
    </citation>
    <scope>NUCLEOTIDE SEQUENCE</scope>
    <source>
        <strain evidence="9">JCM 3313</strain>
    </source>
</reference>
<feature type="transmembrane region" description="Helical" evidence="7">
    <location>
        <begin position="146"/>
        <end position="165"/>
    </location>
</feature>
<evidence type="ECO:0000313" key="9">
    <source>
        <dbReference type="EMBL" id="GGP35258.1"/>
    </source>
</evidence>
<keyword evidence="3" id="KW-1003">Cell membrane</keyword>
<evidence type="ECO:0000256" key="4">
    <source>
        <dbReference type="ARBA" id="ARBA00022692"/>
    </source>
</evidence>
<reference evidence="9" key="1">
    <citation type="journal article" date="2014" name="Int. J. Syst. Evol. Microbiol.">
        <title>Complete genome sequence of Corynebacterium casei LMG S-19264T (=DSM 44701T), isolated from a smear-ripened cheese.</title>
        <authorList>
            <consortium name="US DOE Joint Genome Institute (JGI-PGF)"/>
            <person name="Walter F."/>
            <person name="Albersmeier A."/>
            <person name="Kalinowski J."/>
            <person name="Ruckert C."/>
        </authorList>
    </citation>
    <scope>NUCLEOTIDE SEQUENCE</scope>
    <source>
        <strain evidence="9">JCM 3313</strain>
    </source>
</reference>
<dbReference type="GO" id="GO:0005886">
    <property type="term" value="C:plasma membrane"/>
    <property type="evidence" value="ECO:0007669"/>
    <property type="project" value="UniProtKB-SubCell"/>
</dbReference>
<evidence type="ECO:0000256" key="3">
    <source>
        <dbReference type="ARBA" id="ARBA00022475"/>
    </source>
</evidence>
<organism evidence="9 10">
    <name type="scientific">Saccharothrix coeruleofusca</name>
    <dbReference type="NCBI Taxonomy" id="33919"/>
    <lineage>
        <taxon>Bacteria</taxon>
        <taxon>Bacillati</taxon>
        <taxon>Actinomycetota</taxon>
        <taxon>Actinomycetes</taxon>
        <taxon>Pseudonocardiales</taxon>
        <taxon>Pseudonocardiaceae</taxon>
        <taxon>Saccharothrix</taxon>
    </lineage>
</organism>
<comment type="subcellular location">
    <subcellularLocation>
        <location evidence="1 7">Cell membrane</location>
        <topology evidence="1 7">Multi-pass membrane protein</topology>
    </subcellularLocation>
</comment>
<protein>
    <submittedName>
        <fullName evidence="9">Sugar ABC transporter permease</fullName>
    </submittedName>
</protein>
<evidence type="ECO:0000313" key="10">
    <source>
        <dbReference type="Proteomes" id="UP000639606"/>
    </source>
</evidence>
<dbReference type="CDD" id="cd06261">
    <property type="entry name" value="TM_PBP2"/>
    <property type="match status" value="1"/>
</dbReference>
<evidence type="ECO:0000256" key="6">
    <source>
        <dbReference type="ARBA" id="ARBA00023136"/>
    </source>
</evidence>
<dbReference type="GO" id="GO:0055085">
    <property type="term" value="P:transmembrane transport"/>
    <property type="evidence" value="ECO:0007669"/>
    <property type="project" value="InterPro"/>
</dbReference>
<feature type="transmembrane region" description="Helical" evidence="7">
    <location>
        <begin position="17"/>
        <end position="38"/>
    </location>
</feature>
<name>A0A918EAJ6_9PSEU</name>